<name>A0ABT8L151_9BACT</name>
<feature type="domain" description="Cadherin" evidence="9">
    <location>
        <begin position="180"/>
        <end position="283"/>
    </location>
</feature>
<evidence type="ECO:0000256" key="7">
    <source>
        <dbReference type="ARBA" id="ARBA00023136"/>
    </source>
</evidence>
<keyword evidence="6" id="KW-1133">Transmembrane helix</keyword>
<keyword evidence="5" id="KW-0130">Cell adhesion</keyword>
<feature type="chain" id="PRO_5047138667" evidence="8">
    <location>
        <begin position="25"/>
        <end position="2167"/>
    </location>
</feature>
<evidence type="ECO:0000256" key="8">
    <source>
        <dbReference type="SAM" id="SignalP"/>
    </source>
</evidence>
<evidence type="ECO:0000259" key="9">
    <source>
        <dbReference type="PROSITE" id="PS50268"/>
    </source>
</evidence>
<evidence type="ECO:0000256" key="6">
    <source>
        <dbReference type="ARBA" id="ARBA00022989"/>
    </source>
</evidence>
<evidence type="ECO:0000256" key="4">
    <source>
        <dbReference type="ARBA" id="ARBA00022837"/>
    </source>
</evidence>
<feature type="domain" description="Cadherin" evidence="9">
    <location>
        <begin position="510"/>
        <end position="613"/>
    </location>
</feature>
<feature type="domain" description="Cadherin" evidence="9">
    <location>
        <begin position="400"/>
        <end position="503"/>
    </location>
</feature>
<keyword evidence="7" id="KW-0472">Membrane</keyword>
<reference evidence="10" key="1">
    <citation type="submission" date="2023-06" db="EMBL/GenBank/DDBJ databases">
        <title>Genomic of Agaribacillus aureum.</title>
        <authorList>
            <person name="Wang G."/>
        </authorList>
    </citation>
    <scope>NUCLEOTIDE SEQUENCE</scope>
    <source>
        <strain evidence="10">BMA12</strain>
    </source>
</reference>
<feature type="domain" description="Cadherin" evidence="9">
    <location>
        <begin position="960"/>
        <end position="1061"/>
    </location>
</feature>
<dbReference type="Pfam" id="PF07705">
    <property type="entry name" value="CARDB"/>
    <property type="match status" value="1"/>
</dbReference>
<dbReference type="SMART" id="SM00112">
    <property type="entry name" value="CA"/>
    <property type="match status" value="5"/>
</dbReference>
<dbReference type="EMBL" id="JAUJEB010000001">
    <property type="protein sequence ID" value="MDN5211424.1"/>
    <property type="molecule type" value="Genomic_DNA"/>
</dbReference>
<dbReference type="RefSeq" id="WP_346756757.1">
    <property type="nucleotide sequence ID" value="NZ_JAUJEB010000001.1"/>
</dbReference>
<evidence type="ECO:0000256" key="3">
    <source>
        <dbReference type="ARBA" id="ARBA00022737"/>
    </source>
</evidence>
<evidence type="ECO:0000256" key="2">
    <source>
        <dbReference type="ARBA" id="ARBA00022692"/>
    </source>
</evidence>
<gene>
    <name evidence="10" type="ORF">QQ020_05160</name>
</gene>
<feature type="signal peptide" evidence="8">
    <location>
        <begin position="1"/>
        <end position="24"/>
    </location>
</feature>
<dbReference type="PROSITE" id="PS50268">
    <property type="entry name" value="CADHERIN_2"/>
    <property type="match status" value="6"/>
</dbReference>
<organism evidence="10 11">
    <name type="scientific">Agaribacillus aureus</name>
    <dbReference type="NCBI Taxonomy" id="3051825"/>
    <lineage>
        <taxon>Bacteria</taxon>
        <taxon>Pseudomonadati</taxon>
        <taxon>Bacteroidota</taxon>
        <taxon>Cytophagia</taxon>
        <taxon>Cytophagales</taxon>
        <taxon>Splendidivirgaceae</taxon>
        <taxon>Agaribacillus</taxon>
    </lineage>
</organism>
<proteinExistence type="predicted"/>
<comment type="caution">
    <text evidence="10">The sequence shown here is derived from an EMBL/GenBank/DDBJ whole genome shotgun (WGS) entry which is preliminary data.</text>
</comment>
<comment type="subcellular location">
    <subcellularLocation>
        <location evidence="1">Membrane</location>
    </subcellularLocation>
</comment>
<dbReference type="PANTHER" id="PTHR24025">
    <property type="entry name" value="DESMOGLEIN FAMILY MEMBER"/>
    <property type="match status" value="1"/>
</dbReference>
<dbReference type="Gene3D" id="2.60.40.10">
    <property type="entry name" value="Immunoglobulins"/>
    <property type="match status" value="2"/>
</dbReference>
<feature type="domain" description="Cadherin" evidence="9">
    <location>
        <begin position="639"/>
        <end position="723"/>
    </location>
</feature>
<protein>
    <submittedName>
        <fullName evidence="10">Ig-like domain-containing protein</fullName>
    </submittedName>
</protein>
<dbReference type="Gene3D" id="2.60.40.60">
    <property type="entry name" value="Cadherins"/>
    <property type="match status" value="1"/>
</dbReference>
<keyword evidence="4" id="KW-0106">Calcium</keyword>
<dbReference type="Gene3D" id="2.60.40.4070">
    <property type="match status" value="1"/>
</dbReference>
<keyword evidence="2" id="KW-0812">Transmembrane</keyword>
<dbReference type="InterPro" id="IPR050971">
    <property type="entry name" value="Cadherin-domain_protein"/>
</dbReference>
<dbReference type="PANTHER" id="PTHR24025:SF23">
    <property type="entry name" value="NEURAL-CADHERIN"/>
    <property type="match status" value="1"/>
</dbReference>
<feature type="domain" description="Cadherin" evidence="9">
    <location>
        <begin position="290"/>
        <end position="393"/>
    </location>
</feature>
<keyword evidence="3" id="KW-0677">Repeat</keyword>
<evidence type="ECO:0000313" key="10">
    <source>
        <dbReference type="EMBL" id="MDN5211424.1"/>
    </source>
</evidence>
<evidence type="ECO:0000256" key="5">
    <source>
        <dbReference type="ARBA" id="ARBA00022889"/>
    </source>
</evidence>
<dbReference type="CDD" id="cd11304">
    <property type="entry name" value="Cadherin_repeat"/>
    <property type="match status" value="1"/>
</dbReference>
<dbReference type="Proteomes" id="UP001172083">
    <property type="component" value="Unassembled WGS sequence"/>
</dbReference>
<evidence type="ECO:0000313" key="11">
    <source>
        <dbReference type="Proteomes" id="UP001172083"/>
    </source>
</evidence>
<dbReference type="InterPro" id="IPR011635">
    <property type="entry name" value="CARDB"/>
</dbReference>
<dbReference type="InterPro" id="IPR013783">
    <property type="entry name" value="Ig-like_fold"/>
</dbReference>
<dbReference type="InterPro" id="IPR002126">
    <property type="entry name" value="Cadherin-like_dom"/>
</dbReference>
<dbReference type="InterPro" id="IPR015919">
    <property type="entry name" value="Cadherin-like_sf"/>
</dbReference>
<accession>A0ABT8L151</accession>
<keyword evidence="11" id="KW-1185">Reference proteome</keyword>
<evidence type="ECO:0000256" key="1">
    <source>
        <dbReference type="ARBA" id="ARBA00004370"/>
    </source>
</evidence>
<keyword evidence="8" id="KW-0732">Signal</keyword>
<dbReference type="SUPFAM" id="SSF49313">
    <property type="entry name" value="Cadherin-like"/>
    <property type="match status" value="1"/>
</dbReference>
<sequence>MKYYYLKLLFITALSSLHFVSAAAIDDEINYFKNNKDKKTTGKDGIAKNFENVAFFTEPTGADESVDTDEDVAYTFSVGDFTFSDIDGDLFNGIQIITEPAVGLLEENGTTVDIGVDDIIENVNLLVFTPTGDENGANYANFTFRVRDDAGETSLAVYTMTINVTAVNDVPSFTVGADETVDEDAGAQSVANWISVFDDGDPEIAQNLTFEITNNTNAGLFATAPAVSSTGTLTYETATNANGSATITIRVVDDGSGVAPNENTSATQTFDINVTAVDDAPSFTVGADETVDEDAGAQSVANWITVFDDGDPELVQNLTFDITNNTNAGLFTTAPAVSSTGTLTYEAAPNANGSATITIRLIDDGSGVAPNENTSATQTFDINVTAVNDVPSFTVGADETVDEDAGPQSVANWITVFDDGDPEIAQNLTYEITNNTNAGLFAAGPAVSSTGTLTYETAANANGSATITIRVVDDGSGVAPNENTSATQTFDITVNAVDDAPNFTVGADQTVDEDAGAQSVANWITVFDDGDPELVQNLTFDITNNTNAGLFTTAPAVSNTGTLTYEAAANANGSATITIRLIDDGSGVAPNENTSATQTFDINVTAVNDAPSFTVGADETINEDAGAQSVPNWITVFDDGDPELTQNLTFEITNNTNAGLFATGPAVSSTGTLTYETAADANGSATISLRVVDDGSGVAPNVNSSAAQTFDINVTAENDPPEVTNSPGNTNYVEGGLPVVVVDGAVSVSDVDNANLSSATVSFTGTYIQGEDELVFVQAGTGINGSFNALTGVLSLTGNEPVGDYQTVLSSLQYLNNAGANPTGGARELTFFISDGALNDTDTKTVFVVTNNSSPVLSNGGIDDVTADEDDPDFTIELFEEFEDAEDPDTDLVFAVENNTNPGLFNSTNIASATGILTLDFADNAFGTAQITVSATDTDGADVNSTFTVTVNGVNDRPTTTGIGDVNVNEDAANTVINLFAAFDDLEDADADLTYTVVQNTLPGLFSSVDIDNVAGTLTLDFNANSNGISNLTIRATDTGGLMREAPFTVTVTAVNDEPLLDDIPDPAPIDEDDPEQVINLSGINAGPNESQVLTVTASTTSTGLLTIAPVEYISPQSTGTIRYTPVPNASGTADIEVCVTDSGDDTAPNDNQVCKTFTVVVTSINDDPTIDPIPDPGTVFVNPGEQCVPLSGISAGPGENQTINVFATSSNTSLITNPVPVNYNSPDATGEVCYTPLANQFGQSTIAVTVTDGVGGIRVETFQVNVSPVNQEPTIDPVADFSIDEDATPGPLTLTGISPGPGESQDLDIELISDNTDLFDPLGASLSINYTQGNSEAILTYVPIENAFGEANITVRLTDNGPGDAPNDNQNEITFKITVNAVNDDPTLDEIPDQGVFDVGEEPPAVNLTGITEGPNEDQTISINFSSDNNALVDESKILVDYDQGNNFGSMTYVIEPGQEGEANITVCVVDAANPGVPGALSFCRTFKVTVSSAPDLEITNVILSLNEVSRGQSFEVTTSVRNNGNENVESTFLNYYLSSNDIFDDGVDDLLRVLPDPIAISADGVENNFKIELVIKESVPAGTYYIIVVVDKTNNIPELDEGNNIFSLPILVNSNKFPNISYTNAPNLLLSNDAFINYRAEADDDELDAPDPVSFYYRGISSDKEFTRKTADEIEENLFQFTLNREDFTDEIGIEYYFDVRDIGNLVTQTELSNTYIEHEDPGLTLDNLKYGSNQGSYQMVSVPLELSETSPDAVFEDDFGPYNKEKWRLFRFQGGTNVENKSGLEDILPGDAYWLIASQKPAEAVDTGKGTTTKVTKADPFVISLRQGWNQIGSPYNFNVSWSDVIAFNNDPVGVKTVLRHYDGSQYVESDMLSAFGGAFVESDTDIDIMIPVIKNGKAQSGRFAGGSGSIANQEGEWEVKIDLQTSTGGGSRINGIGMRKDASDSNDRYDASSSPSFDFLNNIELKFDHPEYFQKSFSKDIRLIKASEIWEFTITSNESSGFAALEWGDISSQFDDKELYLYDVANGAVINMLTTASYDVNMASSGIFKVYYGTKEFIEENLRPDNIHLGQSYPNPFTNTTHIPFTLAKSQLPYQLELSIFNLMGQKVKALAEGSFQSGFYELEWNGQNEEGDVQPSGVYIYKLIVRSPNGNDQSYYRRAILR</sequence>